<comment type="caution">
    <text evidence="2">The sequence shown here is derived from an EMBL/GenBank/DDBJ whole genome shotgun (WGS) entry which is preliminary data.</text>
</comment>
<dbReference type="RefSeq" id="WP_189059732.1">
    <property type="nucleotide sequence ID" value="NZ_BMMK01000018.1"/>
</dbReference>
<evidence type="ECO:0000313" key="2">
    <source>
        <dbReference type="EMBL" id="GGM63909.1"/>
    </source>
</evidence>
<dbReference type="AlphaFoldDB" id="A0A8J3FV05"/>
<dbReference type="InterPro" id="IPR002912">
    <property type="entry name" value="ACT_dom"/>
</dbReference>
<dbReference type="InterPro" id="IPR045865">
    <property type="entry name" value="ACT-like_dom_sf"/>
</dbReference>
<dbReference type="EMBL" id="BMMK01000018">
    <property type="protein sequence ID" value="GGM63909.1"/>
    <property type="molecule type" value="Genomic_DNA"/>
</dbReference>
<feature type="domain" description="ACT" evidence="1">
    <location>
        <begin position="69"/>
        <end position="125"/>
    </location>
</feature>
<dbReference type="SUPFAM" id="SSF55021">
    <property type="entry name" value="ACT-like"/>
    <property type="match status" value="2"/>
</dbReference>
<protein>
    <recommendedName>
        <fullName evidence="1">ACT domain-containing protein</fullName>
    </recommendedName>
</protein>
<reference evidence="2" key="2">
    <citation type="submission" date="2020-09" db="EMBL/GenBank/DDBJ databases">
        <authorList>
            <person name="Sun Q."/>
            <person name="Zhou Y."/>
        </authorList>
    </citation>
    <scope>NUCLEOTIDE SEQUENCE</scope>
    <source>
        <strain evidence="2">CGMCC 4.5737</strain>
    </source>
</reference>
<reference evidence="2" key="1">
    <citation type="journal article" date="2014" name="Int. J. Syst. Evol. Microbiol.">
        <title>Complete genome sequence of Corynebacterium casei LMG S-19264T (=DSM 44701T), isolated from a smear-ripened cheese.</title>
        <authorList>
            <consortium name="US DOE Joint Genome Institute (JGI-PGF)"/>
            <person name="Walter F."/>
            <person name="Albersmeier A."/>
            <person name="Kalinowski J."/>
            <person name="Ruckert C."/>
        </authorList>
    </citation>
    <scope>NUCLEOTIDE SEQUENCE</scope>
    <source>
        <strain evidence="2">CGMCC 4.5737</strain>
    </source>
</reference>
<sequence>MDVVLVECPNQPGEVARVSEAIAAKGINIKTGACLCCGDRGTIGLVTSDESGTRAVLDEAGISYRTLECMTVTMPDRPGELARVSRRLAEAGVNIEFFAPTVLDEETTLAVGVADAEIARKALAG</sequence>
<organism evidence="2 3">
    <name type="scientific">Longimycelium tulufanense</name>
    <dbReference type="NCBI Taxonomy" id="907463"/>
    <lineage>
        <taxon>Bacteria</taxon>
        <taxon>Bacillati</taxon>
        <taxon>Actinomycetota</taxon>
        <taxon>Actinomycetes</taxon>
        <taxon>Pseudonocardiales</taxon>
        <taxon>Pseudonocardiaceae</taxon>
        <taxon>Longimycelium</taxon>
    </lineage>
</organism>
<evidence type="ECO:0000259" key="1">
    <source>
        <dbReference type="PROSITE" id="PS51671"/>
    </source>
</evidence>
<evidence type="ECO:0000313" key="3">
    <source>
        <dbReference type="Proteomes" id="UP000637578"/>
    </source>
</evidence>
<dbReference type="PANTHER" id="PTHR40099">
    <property type="entry name" value="ACETOLACTATE SYNTHASE, SMALL SUBUNIT"/>
    <property type="match status" value="1"/>
</dbReference>
<accession>A0A8J3FV05</accession>
<keyword evidence="3" id="KW-1185">Reference proteome</keyword>
<name>A0A8J3FV05_9PSEU</name>
<dbReference type="PROSITE" id="PS51671">
    <property type="entry name" value="ACT"/>
    <property type="match status" value="1"/>
</dbReference>
<gene>
    <name evidence="2" type="ORF">GCM10012275_38090</name>
</gene>
<proteinExistence type="predicted"/>
<dbReference type="PANTHER" id="PTHR40099:SF1">
    <property type="entry name" value="ACETOLACTATE SYNTHASE, SMALL SUBUNIT"/>
    <property type="match status" value="1"/>
</dbReference>
<dbReference type="Gene3D" id="3.30.2130.10">
    <property type="entry name" value="VC0802-like"/>
    <property type="match status" value="1"/>
</dbReference>
<dbReference type="Proteomes" id="UP000637578">
    <property type="component" value="Unassembled WGS sequence"/>
</dbReference>
<dbReference type="Pfam" id="PF01842">
    <property type="entry name" value="ACT"/>
    <property type="match status" value="1"/>
</dbReference>